<evidence type="ECO:0000256" key="6">
    <source>
        <dbReference type="SAM" id="Phobius"/>
    </source>
</evidence>
<dbReference type="GO" id="GO:0005886">
    <property type="term" value="C:plasma membrane"/>
    <property type="evidence" value="ECO:0007669"/>
    <property type="project" value="UniProtKB-SubCell"/>
</dbReference>
<dbReference type="EMBL" id="AP035768">
    <property type="protein sequence ID" value="BFO14961.1"/>
    <property type="molecule type" value="Genomic_DNA"/>
</dbReference>
<evidence type="ECO:0000313" key="8">
    <source>
        <dbReference type="EMBL" id="BFO14961.1"/>
    </source>
</evidence>
<protein>
    <recommendedName>
        <fullName evidence="7">ABC3 transporter permease C-terminal domain-containing protein</fullName>
    </recommendedName>
</protein>
<dbReference type="InterPro" id="IPR003838">
    <property type="entry name" value="ABC3_permease_C"/>
</dbReference>
<keyword evidence="3 6" id="KW-0812">Transmembrane</keyword>
<reference evidence="8" key="1">
    <citation type="submission" date="2024-06" db="EMBL/GenBank/DDBJ databases">
        <authorList>
            <consortium name="consrtm"/>
            <person name="Uemura M."/>
            <person name="Terahara T."/>
        </authorList>
    </citation>
    <scope>NUCLEOTIDE SEQUENCE</scope>
    <source>
        <strain evidence="8">KM77-8</strain>
    </source>
</reference>
<name>A0AAT9HC44_9ACTN</name>
<keyword evidence="2" id="KW-1003">Cell membrane</keyword>
<evidence type="ECO:0000256" key="4">
    <source>
        <dbReference type="ARBA" id="ARBA00022989"/>
    </source>
</evidence>
<evidence type="ECO:0000256" key="5">
    <source>
        <dbReference type="ARBA" id="ARBA00023136"/>
    </source>
</evidence>
<evidence type="ECO:0000256" key="1">
    <source>
        <dbReference type="ARBA" id="ARBA00004651"/>
    </source>
</evidence>
<accession>A0AAT9HC44</accession>
<evidence type="ECO:0000256" key="3">
    <source>
        <dbReference type="ARBA" id="ARBA00022692"/>
    </source>
</evidence>
<evidence type="ECO:0000259" key="7">
    <source>
        <dbReference type="Pfam" id="PF02687"/>
    </source>
</evidence>
<keyword evidence="5 6" id="KW-0472">Membrane</keyword>
<sequence length="208" mass="22230">MGTIGEQGLIGSKELAYYAGADNLAERIDNSLSARIDTFGSPDPMPEKTDPVLVLLVLVVFVVLLMPVAVFIAAAVRFGGERRDRRLAALRLVGSDSRMTRRIAAGEALAGALLGLVFGTGFFLAGREAAASVEVFRISVFPSYLNPSPLLAFVVAVAVPAAAVLVTLFALRGVVIEPLGVVRTARPARRRLWWRLLLPLAGSACWCR</sequence>
<feature type="domain" description="ABC3 transporter permease C-terminal" evidence="7">
    <location>
        <begin position="59"/>
        <end position="171"/>
    </location>
</feature>
<reference evidence="8" key="2">
    <citation type="submission" date="2024-07" db="EMBL/GenBank/DDBJ databases">
        <title>Streptomyces haneummycinica sp. nov., a new antibiotic-producing actinobacterium isolated from marine sediment.</title>
        <authorList>
            <person name="Uemura M."/>
            <person name="Hamada M."/>
            <person name="Hirano S."/>
            <person name="Kobayashi K."/>
            <person name="Ohshiro T."/>
            <person name="Kobayashi T."/>
            <person name="Terahara T."/>
        </authorList>
    </citation>
    <scope>NUCLEOTIDE SEQUENCE</scope>
    <source>
        <strain evidence="8">KM77-8</strain>
    </source>
</reference>
<gene>
    <name evidence="8" type="ORF">SHKM778_13490</name>
</gene>
<keyword evidence="4 6" id="KW-1133">Transmembrane helix</keyword>
<evidence type="ECO:0000256" key="2">
    <source>
        <dbReference type="ARBA" id="ARBA00022475"/>
    </source>
</evidence>
<feature type="transmembrane region" description="Helical" evidence="6">
    <location>
        <begin position="150"/>
        <end position="171"/>
    </location>
</feature>
<organism evidence="8">
    <name type="scientific">Streptomyces haneummycinicus</name>
    <dbReference type="NCBI Taxonomy" id="3074435"/>
    <lineage>
        <taxon>Bacteria</taxon>
        <taxon>Bacillati</taxon>
        <taxon>Actinomycetota</taxon>
        <taxon>Actinomycetes</taxon>
        <taxon>Kitasatosporales</taxon>
        <taxon>Streptomycetaceae</taxon>
        <taxon>Streptomyces</taxon>
    </lineage>
</organism>
<dbReference type="AlphaFoldDB" id="A0AAT9HC44"/>
<dbReference type="Pfam" id="PF02687">
    <property type="entry name" value="FtsX"/>
    <property type="match status" value="1"/>
</dbReference>
<feature type="transmembrane region" description="Helical" evidence="6">
    <location>
        <begin position="52"/>
        <end position="76"/>
    </location>
</feature>
<feature type="transmembrane region" description="Helical" evidence="6">
    <location>
        <begin position="108"/>
        <end position="130"/>
    </location>
</feature>
<comment type="subcellular location">
    <subcellularLocation>
        <location evidence="1">Cell membrane</location>
        <topology evidence="1">Multi-pass membrane protein</topology>
    </subcellularLocation>
</comment>
<proteinExistence type="predicted"/>